<evidence type="ECO:0000313" key="2">
    <source>
        <dbReference type="Proteomes" id="UP000322997"/>
    </source>
</evidence>
<dbReference type="RefSeq" id="WP_187442994.1">
    <property type="nucleotide sequence ID" value="NZ_JBNILK010000001.1"/>
</dbReference>
<dbReference type="AlphaFoldDB" id="A0A5D4RZQ1"/>
<evidence type="ECO:0000313" key="1">
    <source>
        <dbReference type="EMBL" id="TYS56440.1"/>
    </source>
</evidence>
<comment type="caution">
    <text evidence="1">The sequence shown here is derived from an EMBL/GenBank/DDBJ whole genome shotgun (WGS) entry which is preliminary data.</text>
</comment>
<dbReference type="EMBL" id="VTEQ01000001">
    <property type="protein sequence ID" value="TYS56440.1"/>
    <property type="molecule type" value="Genomic_DNA"/>
</dbReference>
<proteinExistence type="predicted"/>
<organism evidence="1 2">
    <name type="scientific">Rossellomorea marisflavi</name>
    <dbReference type="NCBI Taxonomy" id="189381"/>
    <lineage>
        <taxon>Bacteria</taxon>
        <taxon>Bacillati</taxon>
        <taxon>Bacillota</taxon>
        <taxon>Bacilli</taxon>
        <taxon>Bacillales</taxon>
        <taxon>Bacillaceae</taxon>
        <taxon>Rossellomorea</taxon>
    </lineage>
</organism>
<reference evidence="1 2" key="1">
    <citation type="submission" date="2019-08" db="EMBL/GenBank/DDBJ databases">
        <title>Bacillus genomes from the desert of Cuatro Cienegas, Coahuila.</title>
        <authorList>
            <person name="Olmedo-Alvarez G."/>
        </authorList>
    </citation>
    <scope>NUCLEOTIDE SEQUENCE [LARGE SCALE GENOMIC DNA]</scope>
    <source>
        <strain evidence="1 2">CH108_3D</strain>
    </source>
</reference>
<sequence length="168" mass="19561">MKQTIDDVFDLLVEDEQLLRLVYHLPKLYGVRPDPLDPSLPNMLDMAVDKRWDIIDKRILQSSKADDLVDNPICRLYVHLGNRLPNSSGSFKVATQDIHIDVLAHEVYEIDSRIARISDRLNELLIHNRITGLGKVEYVRGLPHPAPKNYSGYRHTYKVWNMKYDNRN</sequence>
<protein>
    <submittedName>
        <fullName evidence="1">Uncharacterized protein</fullName>
    </submittedName>
</protein>
<dbReference type="Proteomes" id="UP000322997">
    <property type="component" value="Unassembled WGS sequence"/>
</dbReference>
<gene>
    <name evidence="1" type="ORF">FZC83_02375</name>
</gene>
<name>A0A5D4RZQ1_9BACI</name>
<accession>A0A5D4RZQ1</accession>